<dbReference type="Proteomes" id="UP001190700">
    <property type="component" value="Unassembled WGS sequence"/>
</dbReference>
<feature type="region of interest" description="Disordered" evidence="1">
    <location>
        <begin position="42"/>
        <end position="115"/>
    </location>
</feature>
<dbReference type="AlphaFoldDB" id="A0AAE0G2I0"/>
<feature type="compositionally biased region" description="Basic and acidic residues" evidence="1">
    <location>
        <begin position="42"/>
        <end position="57"/>
    </location>
</feature>
<dbReference type="EMBL" id="LGRX02010446">
    <property type="protein sequence ID" value="KAK3270358.1"/>
    <property type="molecule type" value="Genomic_DNA"/>
</dbReference>
<evidence type="ECO:0000256" key="1">
    <source>
        <dbReference type="SAM" id="MobiDB-lite"/>
    </source>
</evidence>
<feature type="compositionally biased region" description="Low complexity" evidence="1">
    <location>
        <begin position="96"/>
        <end position="106"/>
    </location>
</feature>
<evidence type="ECO:0000313" key="3">
    <source>
        <dbReference type="Proteomes" id="UP001190700"/>
    </source>
</evidence>
<protein>
    <submittedName>
        <fullName evidence="2">Uncharacterized protein</fullName>
    </submittedName>
</protein>
<proteinExistence type="predicted"/>
<comment type="caution">
    <text evidence="2">The sequence shown here is derived from an EMBL/GenBank/DDBJ whole genome shotgun (WGS) entry which is preliminary data.</text>
</comment>
<accession>A0AAE0G2I0</accession>
<keyword evidence="3" id="KW-1185">Reference proteome</keyword>
<gene>
    <name evidence="2" type="ORF">CYMTET_21240</name>
</gene>
<name>A0AAE0G2I0_9CHLO</name>
<evidence type="ECO:0000313" key="2">
    <source>
        <dbReference type="EMBL" id="KAK3270358.1"/>
    </source>
</evidence>
<reference evidence="2 3" key="1">
    <citation type="journal article" date="2015" name="Genome Biol. Evol.">
        <title>Comparative Genomics of a Bacterivorous Green Alga Reveals Evolutionary Causalities and Consequences of Phago-Mixotrophic Mode of Nutrition.</title>
        <authorList>
            <person name="Burns J.A."/>
            <person name="Paasch A."/>
            <person name="Narechania A."/>
            <person name="Kim E."/>
        </authorList>
    </citation>
    <scope>NUCLEOTIDE SEQUENCE [LARGE SCALE GENOMIC DNA]</scope>
    <source>
        <strain evidence="2 3">PLY_AMNH</strain>
    </source>
</reference>
<sequence length="115" mass="12294">MGTIPGSRGDIPGMPDAWCSLYRVHQCRERQAAVTPAEVRQDLFGEQQERHESREATELSADVPVATVGDGPLVRDSSPGVDGIDLTQQMARADDPQQADPASSDAAGDDDSMTQ</sequence>
<organism evidence="2 3">
    <name type="scientific">Cymbomonas tetramitiformis</name>
    <dbReference type="NCBI Taxonomy" id="36881"/>
    <lineage>
        <taxon>Eukaryota</taxon>
        <taxon>Viridiplantae</taxon>
        <taxon>Chlorophyta</taxon>
        <taxon>Pyramimonadophyceae</taxon>
        <taxon>Pyramimonadales</taxon>
        <taxon>Pyramimonadaceae</taxon>
        <taxon>Cymbomonas</taxon>
    </lineage>
</organism>